<dbReference type="AlphaFoldDB" id="A0A3R7FMB5"/>
<evidence type="ECO:0000256" key="1">
    <source>
        <dbReference type="SAM" id="MobiDB-lite"/>
    </source>
</evidence>
<dbReference type="Proteomes" id="UP000286415">
    <property type="component" value="Unassembled WGS sequence"/>
</dbReference>
<feature type="non-terminal residue" evidence="2">
    <location>
        <position position="101"/>
    </location>
</feature>
<organism evidence="2 3">
    <name type="scientific">Clonorchis sinensis</name>
    <name type="common">Chinese liver fluke</name>
    <dbReference type="NCBI Taxonomy" id="79923"/>
    <lineage>
        <taxon>Eukaryota</taxon>
        <taxon>Metazoa</taxon>
        <taxon>Spiralia</taxon>
        <taxon>Lophotrochozoa</taxon>
        <taxon>Platyhelminthes</taxon>
        <taxon>Trematoda</taxon>
        <taxon>Digenea</taxon>
        <taxon>Opisthorchiida</taxon>
        <taxon>Opisthorchiata</taxon>
        <taxon>Opisthorchiidae</taxon>
        <taxon>Clonorchis</taxon>
    </lineage>
</organism>
<reference evidence="2 3" key="1">
    <citation type="journal article" date="2018" name="Biotechnol. Adv.">
        <title>Improved genomic resources and new bioinformatic workflow for the carcinogenic parasite Clonorchis sinensis: Biotechnological implications.</title>
        <authorList>
            <person name="Wang D."/>
            <person name="Korhonen P.K."/>
            <person name="Gasser R.B."/>
            <person name="Young N.D."/>
        </authorList>
    </citation>
    <scope>NUCLEOTIDE SEQUENCE [LARGE SCALE GENOMIC DNA]</scope>
    <source>
        <strain evidence="2">Cs-k2</strain>
    </source>
</reference>
<protein>
    <submittedName>
        <fullName evidence="2">Uncharacterized protein</fullName>
    </submittedName>
</protein>
<dbReference type="EMBL" id="NIRI02000013">
    <property type="protein sequence ID" value="KAG5453265.1"/>
    <property type="molecule type" value="Genomic_DNA"/>
</dbReference>
<proteinExistence type="predicted"/>
<dbReference type="InParanoid" id="A0A3R7FMB5"/>
<name>A0A3R7FMB5_CLOSI</name>
<evidence type="ECO:0000313" key="3">
    <source>
        <dbReference type="Proteomes" id="UP000286415"/>
    </source>
</evidence>
<evidence type="ECO:0000313" key="2">
    <source>
        <dbReference type="EMBL" id="KAG5453265.1"/>
    </source>
</evidence>
<gene>
    <name evidence="2" type="ORF">CSKR_108472</name>
</gene>
<accession>A0A3R7FMB5</accession>
<reference evidence="2 3" key="2">
    <citation type="journal article" date="2021" name="Genomics">
        <title>High-quality reference genome for Clonorchis sinensis.</title>
        <authorList>
            <person name="Young N.D."/>
            <person name="Stroehlein A.J."/>
            <person name="Kinkar L."/>
            <person name="Wang T."/>
            <person name="Sohn W.M."/>
            <person name="Chang B.C.H."/>
            <person name="Kaur P."/>
            <person name="Weisz D."/>
            <person name="Dudchenko O."/>
            <person name="Aiden E.L."/>
            <person name="Korhonen P.K."/>
            <person name="Gasser R.B."/>
        </authorList>
    </citation>
    <scope>NUCLEOTIDE SEQUENCE [LARGE SCALE GENOMIC DNA]</scope>
    <source>
        <strain evidence="2">Cs-k2</strain>
    </source>
</reference>
<keyword evidence="3" id="KW-1185">Reference proteome</keyword>
<comment type="caution">
    <text evidence="2">The sequence shown here is derived from an EMBL/GenBank/DDBJ whole genome shotgun (WGS) entry which is preliminary data.</text>
</comment>
<sequence length="101" mass="11399">MVCERSLCDRSNERGVHWWNNEKKLAPQIRFLGFKSWPRTCTDNAVMKAKPQCYLALVTSPRCPSAMPSGGSTKAEIKSSCSSLDRSSRDAEVGFEPRNFR</sequence>
<feature type="region of interest" description="Disordered" evidence="1">
    <location>
        <begin position="65"/>
        <end position="101"/>
    </location>
</feature>